<evidence type="ECO:0000256" key="1">
    <source>
        <dbReference type="SAM" id="MobiDB-lite"/>
    </source>
</evidence>
<feature type="compositionally biased region" description="Low complexity" evidence="1">
    <location>
        <begin position="1"/>
        <end position="17"/>
    </location>
</feature>
<dbReference type="EMBL" id="CBMI010002346">
    <property type="protein sequence ID" value="CEG04899.1"/>
    <property type="molecule type" value="Genomic_DNA"/>
</dbReference>
<gene>
    <name evidence="2" type="ORF">BN850_0081020</name>
</gene>
<organism evidence="2">
    <name type="scientific">Fusarium clavum</name>
    <dbReference type="NCBI Taxonomy" id="2594811"/>
    <lineage>
        <taxon>Eukaryota</taxon>
        <taxon>Fungi</taxon>
        <taxon>Dikarya</taxon>
        <taxon>Ascomycota</taxon>
        <taxon>Pezizomycotina</taxon>
        <taxon>Sordariomycetes</taxon>
        <taxon>Hypocreomycetidae</taxon>
        <taxon>Hypocreales</taxon>
        <taxon>Nectriaceae</taxon>
        <taxon>Fusarium</taxon>
        <taxon>Fusarium incarnatum-equiseti species complex</taxon>
    </lineage>
</organism>
<protein>
    <submittedName>
        <fullName evidence="2">WGS project CBMI000000000 data, contig CS3069_c002348</fullName>
    </submittedName>
</protein>
<feature type="region of interest" description="Disordered" evidence="1">
    <location>
        <begin position="1"/>
        <end position="23"/>
    </location>
</feature>
<reference evidence="2" key="1">
    <citation type="submission" date="2013-05" db="EMBL/GenBank/DDBJ databases">
        <title>Draft genome sequences of six wheat associated Fusarium spp. isolates.</title>
        <authorList>
            <person name="Moolhuijzen P.M."/>
            <person name="Manners J.M."/>
            <person name="Wilcox S."/>
            <person name="Bellgard M.I."/>
            <person name="Gardiner D.M."/>
        </authorList>
    </citation>
    <scope>NUCLEOTIDE SEQUENCE</scope>
    <source>
        <strain evidence="2">CS3069</strain>
    </source>
</reference>
<dbReference type="AlphaFoldDB" id="A0A090MCT2"/>
<proteinExistence type="predicted"/>
<sequence>MSQQDSSSDGSITPSSTRPGNGRDCVIKGRNCRHLGHLEAIPINLGGTLQRVSRACVGYVNTMWSVITSNEHGPKWNICFKLPGPGNNWIAQTVVDSGAREELMRLIRANEPKDSQYKYHTYYLLHHGDNSLYGGDKTIESFIFESYLEDQGRERVPEGPEMIPTLQERLGFDVCELF</sequence>
<name>A0A090MCT2_9HYPO</name>
<evidence type="ECO:0000313" key="2">
    <source>
        <dbReference type="EMBL" id="CEG04899.1"/>
    </source>
</evidence>
<accession>A0A090MCT2</accession>
<comment type="caution">
    <text evidence="2">The sequence shown here is derived from an EMBL/GenBank/DDBJ whole genome shotgun (WGS) entry which is preliminary data.</text>
</comment>